<keyword evidence="1" id="KW-0732">Signal</keyword>
<dbReference type="RefSeq" id="WP_043940808.1">
    <property type="nucleotide sequence ID" value="NZ_JWHT01000013.1"/>
</dbReference>
<dbReference type="AlphaFoldDB" id="A0A0D1LZD9"/>
<dbReference type="PATRIC" id="fig|137591.24.peg.595"/>
<protein>
    <recommendedName>
        <fullName evidence="4">WxL domain-containing protein</fullName>
    </recommendedName>
</protein>
<reference evidence="2 3" key="1">
    <citation type="journal article" date="2015" name="Microbiology (Mosc.)">
        <title>Genomics of the Weissella cibaria species with an examination of its metabolic traits.</title>
        <authorList>
            <person name="Lynch K.M."/>
            <person name="Lucid A."/>
            <person name="Arendt E.K."/>
            <person name="Sleator R.D."/>
            <person name="Lucey B."/>
            <person name="Coffey A."/>
        </authorList>
    </citation>
    <scope>NUCLEOTIDE SEQUENCE [LARGE SCALE GENOMIC DNA]</scope>
    <source>
        <strain evidence="2 3">AB3b</strain>
    </source>
</reference>
<feature type="chain" id="PRO_5002233055" description="WxL domain-containing protein" evidence="1">
    <location>
        <begin position="24"/>
        <end position="191"/>
    </location>
</feature>
<gene>
    <name evidence="2" type="ORF">ab3b_00616</name>
</gene>
<evidence type="ECO:0000256" key="1">
    <source>
        <dbReference type="SAM" id="SignalP"/>
    </source>
</evidence>
<accession>A0A0D1LZD9</accession>
<evidence type="ECO:0000313" key="3">
    <source>
        <dbReference type="Proteomes" id="UP000032289"/>
    </source>
</evidence>
<feature type="signal peptide" evidence="1">
    <location>
        <begin position="1"/>
        <end position="23"/>
    </location>
</feature>
<evidence type="ECO:0000313" key="2">
    <source>
        <dbReference type="EMBL" id="KIU25230.1"/>
    </source>
</evidence>
<dbReference type="EMBL" id="JWHT01000013">
    <property type="protein sequence ID" value="KIU25230.1"/>
    <property type="molecule type" value="Genomic_DNA"/>
</dbReference>
<evidence type="ECO:0008006" key="4">
    <source>
        <dbReference type="Google" id="ProtNLM"/>
    </source>
</evidence>
<proteinExistence type="predicted"/>
<name>A0A0D1LZD9_9LACO</name>
<comment type="caution">
    <text evidence="2">The sequence shown here is derived from an EMBL/GenBank/DDBJ whole genome shotgun (WGS) entry which is preliminary data.</text>
</comment>
<organism evidence="2 3">
    <name type="scientific">Weissella cibaria</name>
    <dbReference type="NCBI Taxonomy" id="137591"/>
    <lineage>
        <taxon>Bacteria</taxon>
        <taxon>Bacillati</taxon>
        <taxon>Bacillota</taxon>
        <taxon>Bacilli</taxon>
        <taxon>Lactobacillales</taxon>
        <taxon>Lactobacillaceae</taxon>
        <taxon>Weissella</taxon>
    </lineage>
</organism>
<dbReference type="Proteomes" id="UP000032289">
    <property type="component" value="Unassembled WGS sequence"/>
</dbReference>
<sequence length="191" mass="18980" precursor="true">MKKLVLASLLSVSVLGATSAAFASNTADTTTATSNQISKTSAKTDASVSVTAGELTLSNVTGKDAFTSVSATDLLSAKAAGKTAVTVAGQDLSATVTDQTLSHAGWHLNANFSGFAKADGSNPLAGALTINDKTVGTADVAVDSADGTKVDAAANGVITNTYSSSYDVPTNAEVGDYTGTINWNLVAGPAK</sequence>